<comment type="caution">
    <text evidence="2">The sequence shown here is derived from an EMBL/GenBank/DDBJ whole genome shotgun (WGS) entry which is preliminary data.</text>
</comment>
<evidence type="ECO:0000313" key="2">
    <source>
        <dbReference type="EMBL" id="PPQ71216.1"/>
    </source>
</evidence>
<name>A0A409VY84_9AGAR</name>
<keyword evidence="3" id="KW-1185">Reference proteome</keyword>
<dbReference type="OrthoDB" id="3226519at2759"/>
<accession>A0A409VY84</accession>
<evidence type="ECO:0000313" key="3">
    <source>
        <dbReference type="Proteomes" id="UP000284842"/>
    </source>
</evidence>
<feature type="chain" id="PRO_5019149990" description="Cyanovirin-N domain-containing protein" evidence="1">
    <location>
        <begin position="19"/>
        <end position="392"/>
    </location>
</feature>
<dbReference type="AlphaFoldDB" id="A0A409VY84"/>
<evidence type="ECO:0000256" key="1">
    <source>
        <dbReference type="SAM" id="SignalP"/>
    </source>
</evidence>
<reference evidence="2 3" key="1">
    <citation type="journal article" date="2018" name="Evol. Lett.">
        <title>Horizontal gene cluster transfer increased hallucinogenic mushroom diversity.</title>
        <authorList>
            <person name="Reynolds H.T."/>
            <person name="Vijayakumar V."/>
            <person name="Gluck-Thaler E."/>
            <person name="Korotkin H.B."/>
            <person name="Matheny P.B."/>
            <person name="Slot J.C."/>
        </authorList>
    </citation>
    <scope>NUCLEOTIDE SEQUENCE [LARGE SCALE GENOMIC DNA]</scope>
    <source>
        <strain evidence="2 3">2629</strain>
    </source>
</reference>
<evidence type="ECO:0008006" key="4">
    <source>
        <dbReference type="Google" id="ProtNLM"/>
    </source>
</evidence>
<dbReference type="EMBL" id="NHTK01005924">
    <property type="protein sequence ID" value="PPQ71216.1"/>
    <property type="molecule type" value="Genomic_DNA"/>
</dbReference>
<feature type="signal peptide" evidence="1">
    <location>
        <begin position="1"/>
        <end position="18"/>
    </location>
</feature>
<dbReference type="InParanoid" id="A0A409VY84"/>
<protein>
    <recommendedName>
        <fullName evidence="4">Cyanovirin-N domain-containing protein</fullName>
    </recommendedName>
</protein>
<keyword evidence="1" id="KW-0732">Signal</keyword>
<sequence length="392" mass="43149">MRFFYTALLLAPFTFTWALPGSSERAICDVDNATDRSQSIWIGKNKNVEVYTVSCPTATQKDTRDFGVLSPRQTSTPANANRKYFTGNTNCFTPSGGGPDPNECHVISDALLFESENTGKQPLIFPNNTVVMQFRSCKTFFLNQAQGPLAYCRSDWASLVDFLAFNCQATQNAHGGLCVAQDGRWFVQLTSAQVLSSPAENGFCDVNNAASRSKSSWIGKDKNVEVYTVSCPTSRQDDGQELQRLTPRQTPTNVCGAQCEPDPRMTMQFDIRGISNTNCFTPSGGGPDPNECNVIGDALRYASENTGAIFPIGLSPNNTIVMQYRTCKTFFLNQDLGPLAYCRTDWAALIDWLAFNCQATQNAHGGNCVAKDQRWFVQLSDLNSQSHLTLNS</sequence>
<gene>
    <name evidence="2" type="ORF">CVT24_009997</name>
</gene>
<dbReference type="Proteomes" id="UP000284842">
    <property type="component" value="Unassembled WGS sequence"/>
</dbReference>
<proteinExistence type="predicted"/>
<organism evidence="2 3">
    <name type="scientific">Panaeolus cyanescens</name>
    <dbReference type="NCBI Taxonomy" id="181874"/>
    <lineage>
        <taxon>Eukaryota</taxon>
        <taxon>Fungi</taxon>
        <taxon>Dikarya</taxon>
        <taxon>Basidiomycota</taxon>
        <taxon>Agaricomycotina</taxon>
        <taxon>Agaricomycetes</taxon>
        <taxon>Agaricomycetidae</taxon>
        <taxon>Agaricales</taxon>
        <taxon>Agaricineae</taxon>
        <taxon>Galeropsidaceae</taxon>
        <taxon>Panaeolus</taxon>
    </lineage>
</organism>